<dbReference type="Proteomes" id="UP000054805">
    <property type="component" value="Unassembled WGS sequence"/>
</dbReference>
<reference evidence="12 13" key="1">
    <citation type="submission" date="2015-01" db="EMBL/GenBank/DDBJ databases">
        <title>Evolution of Trichinella species and genotypes.</title>
        <authorList>
            <person name="Korhonen P.K."/>
            <person name="Edoardo P."/>
            <person name="Giuseppe L.R."/>
            <person name="Gasser R.B."/>
        </authorList>
    </citation>
    <scope>NUCLEOTIDE SEQUENCE [LARGE SCALE GENOMIC DNA]</scope>
    <source>
        <strain evidence="12">ISS588</strain>
    </source>
</reference>
<evidence type="ECO:0000256" key="7">
    <source>
        <dbReference type="ARBA" id="ARBA00022982"/>
    </source>
</evidence>
<feature type="domain" description="Rnh202 triple barrel" evidence="11">
    <location>
        <begin position="149"/>
        <end position="200"/>
    </location>
</feature>
<dbReference type="PANTHER" id="PTHR13094">
    <property type="entry name" value="NADH-UBIQUINONE OXIDOREDUCTASE PDSW SUBUNIT"/>
    <property type="match status" value="1"/>
</dbReference>
<dbReference type="Pfam" id="PF10249">
    <property type="entry name" value="NDUFB10"/>
    <property type="match status" value="1"/>
</dbReference>
<comment type="subcellular location">
    <subcellularLocation>
        <location evidence="1">Mitochondrion inner membrane</location>
        <topology evidence="1">Peripheral membrane protein</topology>
        <orientation evidence="1">Matrix side</orientation>
    </subcellularLocation>
</comment>
<evidence type="ECO:0000313" key="12">
    <source>
        <dbReference type="EMBL" id="KRZ34918.1"/>
    </source>
</evidence>
<evidence type="ECO:0000256" key="6">
    <source>
        <dbReference type="ARBA" id="ARBA00022792"/>
    </source>
</evidence>
<gene>
    <name evidence="12" type="ORF">T4B_3182</name>
</gene>
<evidence type="ECO:0000256" key="3">
    <source>
        <dbReference type="ARBA" id="ARBA00014109"/>
    </source>
</evidence>
<evidence type="ECO:0000256" key="8">
    <source>
        <dbReference type="ARBA" id="ARBA00023128"/>
    </source>
</evidence>
<accession>A0A0V1JIU7</accession>
<dbReference type="GO" id="GO:0005743">
    <property type="term" value="C:mitochondrial inner membrane"/>
    <property type="evidence" value="ECO:0007669"/>
    <property type="project" value="UniProtKB-SubCell"/>
</dbReference>
<dbReference type="InterPro" id="IPR039993">
    <property type="entry name" value="NDUFB10"/>
</dbReference>
<evidence type="ECO:0000259" key="11">
    <source>
        <dbReference type="Pfam" id="PF17745"/>
    </source>
</evidence>
<evidence type="ECO:0000256" key="5">
    <source>
        <dbReference type="ARBA" id="ARBA00022660"/>
    </source>
</evidence>
<evidence type="ECO:0000256" key="2">
    <source>
        <dbReference type="ARBA" id="ARBA00008317"/>
    </source>
</evidence>
<keyword evidence="12" id="KW-0830">Ubiquinone</keyword>
<comment type="caution">
    <text evidence="12">The sequence shown here is derived from an EMBL/GenBank/DDBJ whole genome shotgun (WGS) entry which is preliminary data.</text>
</comment>
<dbReference type="Gene3D" id="2.20.25.530">
    <property type="match status" value="1"/>
</dbReference>
<dbReference type="Pfam" id="PF17745">
    <property type="entry name" value="Ydr279_N"/>
    <property type="match status" value="1"/>
</dbReference>
<keyword evidence="9" id="KW-0472">Membrane</keyword>
<protein>
    <recommendedName>
        <fullName evidence="3">NADH dehydrogenase [ubiquinone] 1 beta subcomplex subunit 10</fullName>
    </recommendedName>
</protein>
<keyword evidence="5" id="KW-0679">Respiratory chain</keyword>
<dbReference type="InterPro" id="IPR041195">
    <property type="entry name" value="Rnh202_N"/>
</dbReference>
<keyword evidence="7" id="KW-0249">Electron transport</keyword>
<proteinExistence type="inferred from homology"/>
<feature type="region of interest" description="Disordered" evidence="10">
    <location>
        <begin position="627"/>
        <end position="658"/>
    </location>
</feature>
<dbReference type="Gene3D" id="1.10.20.120">
    <property type="match status" value="1"/>
</dbReference>
<comment type="similarity">
    <text evidence="2">Belongs to the complex I NDUFB10 subunit family.</text>
</comment>
<dbReference type="GO" id="GO:0045271">
    <property type="term" value="C:respiratory chain complex I"/>
    <property type="evidence" value="ECO:0007669"/>
    <property type="project" value="UniProtKB-ARBA"/>
</dbReference>
<dbReference type="PANTHER" id="PTHR13094:SF1">
    <property type="entry name" value="NADH DEHYDROGENASE [UBIQUINONE] 1 BETA SUBCOMPLEX SUBUNIT 10"/>
    <property type="match status" value="1"/>
</dbReference>
<keyword evidence="13" id="KW-1185">Reference proteome</keyword>
<evidence type="ECO:0000256" key="9">
    <source>
        <dbReference type="ARBA" id="ARBA00023136"/>
    </source>
</evidence>
<keyword evidence="6" id="KW-0999">Mitochondrion inner membrane</keyword>
<evidence type="ECO:0000256" key="1">
    <source>
        <dbReference type="ARBA" id="ARBA00004443"/>
    </source>
</evidence>
<evidence type="ECO:0000313" key="13">
    <source>
        <dbReference type="Proteomes" id="UP000054805"/>
    </source>
</evidence>
<name>A0A0V1JIU7_TRIPS</name>
<keyword evidence="4" id="KW-0813">Transport</keyword>
<dbReference type="InterPro" id="IPR019377">
    <property type="entry name" value="NADH_UbQ_OxRdtase_su10"/>
</dbReference>
<evidence type="ECO:0000256" key="4">
    <source>
        <dbReference type="ARBA" id="ARBA00022448"/>
    </source>
</evidence>
<evidence type="ECO:0000256" key="10">
    <source>
        <dbReference type="SAM" id="MobiDB-lite"/>
    </source>
</evidence>
<feature type="compositionally biased region" description="Basic and acidic residues" evidence="10">
    <location>
        <begin position="627"/>
        <end position="649"/>
    </location>
</feature>
<sequence length="658" mass="78142">MFMSPTEIDLDRCDTKRELVSLESPSCLAPFTIDSLHCAPLTPAHFFIGRELTSLFGMRWRWEHQLQLMSHLWKRWVEEYLVMLTTRGKCTKIRLQPENGYLVYVEVTCGRWRNRIHFEMAGKLETFAYSNDTGFAVSSSVAILAHDSSVKNGSINLIRLQHPKFKKLVYFHISEDGGVFEVLRFHENCRSWFVDDYVYSSYLSDCCIYCCTSAYLDGDLLILSRIHPLYLVLPSICEMPQNYRQPFGQMVECVTERCSILEKNELLRSGIDKVCDNFVLPDDNMRVYSFNEVKCVDWLAENVEILKARFIEKKMLHHSILTNEKSLNCYAVDVLSEYLCEKLSNLLHQRYKITSEEKAELHKVVTHVGGEISDPTENYCETSTKKSKTFEQNMATGETLAERYKREDKEISKAFWEVLDINSRGTILLRFKYYVWRMLDIPATWMKENVVDPLQKDRKIPFYHRRFNRVRTIDECAVDDRVCYEEAQMQFHLDKMVDGYILDILRNRMQRCREYYINKAEYKCAKCIDDFEQAELNFYIKYGDMGYYGDVLTAYTKQKHRMIWERRHPEIMAARAEAREEHKRQMELGNYDPSFWKRKDPRLYKDYVISIFTPYNFSSFLRFKRDEPSQDPKFYKEREEARQKGEYKEAANPNLIWP</sequence>
<dbReference type="EMBL" id="JYDS01000001">
    <property type="protein sequence ID" value="KRZ34918.1"/>
    <property type="molecule type" value="Genomic_DNA"/>
</dbReference>
<organism evidence="12 13">
    <name type="scientific">Trichinella pseudospiralis</name>
    <name type="common">Parasitic roundworm</name>
    <dbReference type="NCBI Taxonomy" id="6337"/>
    <lineage>
        <taxon>Eukaryota</taxon>
        <taxon>Metazoa</taxon>
        <taxon>Ecdysozoa</taxon>
        <taxon>Nematoda</taxon>
        <taxon>Enoplea</taxon>
        <taxon>Dorylaimia</taxon>
        <taxon>Trichinellida</taxon>
        <taxon>Trichinellidae</taxon>
        <taxon>Trichinella</taxon>
    </lineage>
</organism>
<keyword evidence="8" id="KW-0496">Mitochondrion</keyword>
<dbReference type="AlphaFoldDB" id="A0A0V1JIU7"/>